<protein>
    <recommendedName>
        <fullName evidence="4">Prepilin-type N-terminal cleavage/methylation domain-containing protein</fullName>
    </recommendedName>
</protein>
<keyword evidence="1" id="KW-0812">Transmembrane</keyword>
<dbReference type="STRING" id="87626.PTD2_07579"/>
<reference evidence="2 3" key="1">
    <citation type="submission" date="2006-02" db="EMBL/GenBank/DDBJ databases">
        <authorList>
            <person name="Moran M.A."/>
            <person name="Kjelleberg S."/>
            <person name="Egan S."/>
            <person name="Saunders N."/>
            <person name="Thomas T."/>
            <person name="Ferriera S."/>
            <person name="Johnson J."/>
            <person name="Kravitz S."/>
            <person name="Halpern A."/>
            <person name="Remington K."/>
            <person name="Beeson K."/>
            <person name="Tran B."/>
            <person name="Rogers Y.-H."/>
            <person name="Friedman R."/>
            <person name="Venter J.C."/>
        </authorList>
    </citation>
    <scope>NUCLEOTIDE SEQUENCE [LARGE SCALE GENOMIC DNA]</scope>
    <source>
        <strain evidence="2 3">D2</strain>
    </source>
</reference>
<keyword evidence="3" id="KW-1185">Reference proteome</keyword>
<evidence type="ECO:0000313" key="3">
    <source>
        <dbReference type="Proteomes" id="UP000006201"/>
    </source>
</evidence>
<dbReference type="EMBL" id="AAOH01000003">
    <property type="protein sequence ID" value="EAR28886.1"/>
    <property type="molecule type" value="Genomic_DNA"/>
</dbReference>
<dbReference type="SUPFAM" id="SSF54523">
    <property type="entry name" value="Pili subunits"/>
    <property type="match status" value="1"/>
</dbReference>
<dbReference type="eggNOG" id="ENOG503315P">
    <property type="taxonomic scope" value="Bacteria"/>
</dbReference>
<comment type="caution">
    <text evidence="2">The sequence shown here is derived from an EMBL/GenBank/DDBJ whole genome shotgun (WGS) entry which is preliminary data.</text>
</comment>
<dbReference type="RefSeq" id="WP_009838148.1">
    <property type="nucleotide sequence ID" value="NZ_AAOH01000003.1"/>
</dbReference>
<dbReference type="InterPro" id="IPR045584">
    <property type="entry name" value="Pilin-like"/>
</dbReference>
<dbReference type="AlphaFoldDB" id="A4C8H1"/>
<dbReference type="Gene3D" id="3.30.700.10">
    <property type="entry name" value="Glycoprotein, Type 4 Pilin"/>
    <property type="match status" value="1"/>
</dbReference>
<evidence type="ECO:0000313" key="2">
    <source>
        <dbReference type="EMBL" id="EAR28886.1"/>
    </source>
</evidence>
<dbReference type="NCBIfam" id="TIGR02532">
    <property type="entry name" value="IV_pilin_GFxxxE"/>
    <property type="match status" value="1"/>
</dbReference>
<name>A4C8H1_9GAMM</name>
<keyword evidence="1" id="KW-0472">Membrane</keyword>
<dbReference type="Proteomes" id="UP000006201">
    <property type="component" value="Unassembled WGS sequence"/>
</dbReference>
<feature type="transmembrane region" description="Helical" evidence="1">
    <location>
        <begin position="20"/>
        <end position="40"/>
    </location>
</feature>
<accession>A4C8H1</accession>
<dbReference type="Pfam" id="PF07963">
    <property type="entry name" value="N_methyl"/>
    <property type="match status" value="1"/>
</dbReference>
<dbReference type="HOGENOM" id="CLU_1748108_0_0_6"/>
<evidence type="ECO:0000256" key="1">
    <source>
        <dbReference type="SAM" id="Phobius"/>
    </source>
</evidence>
<sequence>MFTGSLSQANLLHHSKGFTLIELMIVMGVVALLMGLVGPLTMQQLDKNESHAELLTLKREFSYLSKVAYITGQSFQINIDGKQLEIINLNNGKVESVKEYKQLFFDKKRVVINKSGFTNDIDIVVNFMSKKDVISLNDLINKPYTDAKK</sequence>
<proteinExistence type="predicted"/>
<gene>
    <name evidence="2" type="ORF">PTD2_07579</name>
</gene>
<organism evidence="2 3">
    <name type="scientific">Pseudoalteromonas tunicata D2</name>
    <dbReference type="NCBI Taxonomy" id="87626"/>
    <lineage>
        <taxon>Bacteria</taxon>
        <taxon>Pseudomonadati</taxon>
        <taxon>Pseudomonadota</taxon>
        <taxon>Gammaproteobacteria</taxon>
        <taxon>Alteromonadales</taxon>
        <taxon>Pseudoalteromonadaceae</taxon>
        <taxon>Pseudoalteromonas</taxon>
    </lineage>
</organism>
<keyword evidence="1" id="KW-1133">Transmembrane helix</keyword>
<evidence type="ECO:0008006" key="4">
    <source>
        <dbReference type="Google" id="ProtNLM"/>
    </source>
</evidence>
<dbReference type="PROSITE" id="PS00409">
    <property type="entry name" value="PROKAR_NTER_METHYL"/>
    <property type="match status" value="1"/>
</dbReference>
<dbReference type="InterPro" id="IPR012902">
    <property type="entry name" value="N_methyl_site"/>
</dbReference>